<dbReference type="Proteomes" id="UP000318080">
    <property type="component" value="Unassembled WGS sequence"/>
</dbReference>
<reference evidence="2 3" key="1">
    <citation type="submission" date="2019-06" db="EMBL/GenBank/DDBJ databases">
        <title>Draft genome of C. phoceense Strain 272.</title>
        <authorList>
            <person name="Pacheco L.G.C."/>
            <person name="Barberis C.M."/>
            <person name="Almuzara M.N."/>
            <person name="Traglia G.M."/>
            <person name="Santos C.S."/>
            <person name="Rocha D.J.P.G."/>
            <person name="Aguiar E.R.G.R."/>
            <person name="Vay C.A."/>
        </authorList>
    </citation>
    <scope>NUCLEOTIDE SEQUENCE [LARGE SCALE GENOMIC DNA]</scope>
    <source>
        <strain evidence="2 3">272</strain>
    </source>
</reference>
<proteinExistence type="predicted"/>
<evidence type="ECO:0000313" key="3">
    <source>
        <dbReference type="Proteomes" id="UP000318080"/>
    </source>
</evidence>
<feature type="coiled-coil region" evidence="1">
    <location>
        <begin position="167"/>
        <end position="194"/>
    </location>
</feature>
<evidence type="ECO:0000313" key="2">
    <source>
        <dbReference type="EMBL" id="TQE43885.1"/>
    </source>
</evidence>
<sequence>MDTLAEKLAPLQDQFSTELANRRADAEEAFARFEAAHAADPRFDGLKPWRAPYVDAFARAVAPEMSVEDVELVLGQALVKYYDSDWLVVGDDDGRPVFGAYAPGRRFAHLPGTYAREVVNGTQYRYFGLHWTEDFTFAEENEEEWADHYRHLVEAFYYLIAHPETTVKEALESVQGASESSAELEAELTELAEEHL</sequence>
<protein>
    <submittedName>
        <fullName evidence="2">Uncharacterized protein</fullName>
    </submittedName>
</protein>
<gene>
    <name evidence="2" type="ORF">EJK80_04950</name>
</gene>
<dbReference type="AlphaFoldDB" id="A0A540R812"/>
<keyword evidence="3" id="KW-1185">Reference proteome</keyword>
<name>A0A540R812_9CORY</name>
<keyword evidence="1" id="KW-0175">Coiled coil</keyword>
<dbReference type="RefSeq" id="WP_141628749.1">
    <property type="nucleotide sequence ID" value="NZ_VHIR01000005.1"/>
</dbReference>
<comment type="caution">
    <text evidence="2">The sequence shown here is derived from an EMBL/GenBank/DDBJ whole genome shotgun (WGS) entry which is preliminary data.</text>
</comment>
<evidence type="ECO:0000256" key="1">
    <source>
        <dbReference type="SAM" id="Coils"/>
    </source>
</evidence>
<accession>A0A540R812</accession>
<organism evidence="2 3">
    <name type="scientific">Corynebacterium phoceense</name>
    <dbReference type="NCBI Taxonomy" id="1686286"/>
    <lineage>
        <taxon>Bacteria</taxon>
        <taxon>Bacillati</taxon>
        <taxon>Actinomycetota</taxon>
        <taxon>Actinomycetes</taxon>
        <taxon>Mycobacteriales</taxon>
        <taxon>Corynebacteriaceae</taxon>
        <taxon>Corynebacterium</taxon>
    </lineage>
</organism>
<dbReference type="EMBL" id="VHIR01000005">
    <property type="protein sequence ID" value="TQE43885.1"/>
    <property type="molecule type" value="Genomic_DNA"/>
</dbReference>